<reference evidence="2" key="1">
    <citation type="journal article" date="2020" name="Genome Biol.">
        <title>Gamete binning: chromosome-level and haplotype-resolved genome assembly enabled by high-throughput single-cell sequencing of gamete genomes.</title>
        <authorList>
            <person name="Campoy J.A."/>
            <person name="Sun H."/>
            <person name="Goel M."/>
            <person name="Jiao W.-B."/>
            <person name="Folz-Donahue K."/>
            <person name="Wang N."/>
            <person name="Rubio M."/>
            <person name="Liu C."/>
            <person name="Kukat C."/>
            <person name="Ruiz D."/>
            <person name="Huettel B."/>
            <person name="Schneeberger K."/>
        </authorList>
    </citation>
    <scope>NUCLEOTIDE SEQUENCE [LARGE SCALE GENOMIC DNA]</scope>
    <source>
        <strain evidence="2">cv. Rojo Pasion</strain>
    </source>
</reference>
<evidence type="ECO:0000313" key="1">
    <source>
        <dbReference type="EMBL" id="CAB4292340.1"/>
    </source>
</evidence>
<dbReference type="Proteomes" id="UP000507245">
    <property type="component" value="Unassembled WGS sequence"/>
</dbReference>
<name>A0A6J5VSK4_PRUAR</name>
<protein>
    <submittedName>
        <fullName evidence="1">Uncharacterized protein</fullName>
    </submittedName>
</protein>
<keyword evidence="2" id="KW-1185">Reference proteome</keyword>
<dbReference type="AlphaFoldDB" id="A0A6J5VSK4"/>
<sequence length="140" mass="15073">MGINPQNPRSNFGVLEGEKLTVAVILGGGVGGWWVVGGCLSTTKGNQGGGEEGLVGMSWGSGFMGPGVERGCWMGLGGEWLWDGFWGWSLRVVAMGEYGEREREREGTQSSKPSLVEHNRLYFNTGTARGNFRAFILLDA</sequence>
<gene>
    <name evidence="1" type="ORF">ORAREDHAP_LOCUS647</name>
</gene>
<accession>A0A6J5VSK4</accession>
<evidence type="ECO:0000313" key="2">
    <source>
        <dbReference type="Proteomes" id="UP000507245"/>
    </source>
</evidence>
<dbReference type="EMBL" id="CAEKKB010000001">
    <property type="protein sequence ID" value="CAB4292340.1"/>
    <property type="molecule type" value="Genomic_DNA"/>
</dbReference>
<organism evidence="1 2">
    <name type="scientific">Prunus armeniaca</name>
    <name type="common">Apricot</name>
    <name type="synonym">Armeniaca vulgaris</name>
    <dbReference type="NCBI Taxonomy" id="36596"/>
    <lineage>
        <taxon>Eukaryota</taxon>
        <taxon>Viridiplantae</taxon>
        <taxon>Streptophyta</taxon>
        <taxon>Embryophyta</taxon>
        <taxon>Tracheophyta</taxon>
        <taxon>Spermatophyta</taxon>
        <taxon>Magnoliopsida</taxon>
        <taxon>eudicotyledons</taxon>
        <taxon>Gunneridae</taxon>
        <taxon>Pentapetalae</taxon>
        <taxon>rosids</taxon>
        <taxon>fabids</taxon>
        <taxon>Rosales</taxon>
        <taxon>Rosaceae</taxon>
        <taxon>Amygdaloideae</taxon>
        <taxon>Amygdaleae</taxon>
        <taxon>Prunus</taxon>
    </lineage>
</organism>
<proteinExistence type="predicted"/>